<sequence>MYVLLVCLFGSIRAQVNLYCCLIDMDCNYCFQVLWVKFSS</sequence>
<organism evidence="1">
    <name type="scientific">Rhizophora mucronata</name>
    <name type="common">Asiatic mangrove</name>
    <dbReference type="NCBI Taxonomy" id="61149"/>
    <lineage>
        <taxon>Eukaryota</taxon>
        <taxon>Viridiplantae</taxon>
        <taxon>Streptophyta</taxon>
        <taxon>Embryophyta</taxon>
        <taxon>Tracheophyta</taxon>
        <taxon>Spermatophyta</taxon>
        <taxon>Magnoliopsida</taxon>
        <taxon>eudicotyledons</taxon>
        <taxon>Gunneridae</taxon>
        <taxon>Pentapetalae</taxon>
        <taxon>rosids</taxon>
        <taxon>fabids</taxon>
        <taxon>Malpighiales</taxon>
        <taxon>Rhizophoraceae</taxon>
        <taxon>Rhizophora</taxon>
    </lineage>
</organism>
<protein>
    <submittedName>
        <fullName evidence="1">Uncharacterized protein</fullName>
    </submittedName>
</protein>
<accession>A0A2P2IUF7</accession>
<proteinExistence type="predicted"/>
<evidence type="ECO:0000313" key="1">
    <source>
        <dbReference type="EMBL" id="MBW84859.1"/>
    </source>
</evidence>
<dbReference type="EMBL" id="GGEC01004376">
    <property type="protein sequence ID" value="MBW84859.1"/>
    <property type="molecule type" value="Transcribed_RNA"/>
</dbReference>
<reference evidence="1" key="1">
    <citation type="submission" date="2018-02" db="EMBL/GenBank/DDBJ databases">
        <title>Rhizophora mucronata_Transcriptome.</title>
        <authorList>
            <person name="Meera S.P."/>
            <person name="Sreeshan A."/>
            <person name="Augustine A."/>
        </authorList>
    </citation>
    <scope>NUCLEOTIDE SEQUENCE</scope>
    <source>
        <tissue evidence="1">Leaf</tissue>
    </source>
</reference>
<name>A0A2P2IUF7_RHIMU</name>
<dbReference type="AlphaFoldDB" id="A0A2P2IUF7"/>